<proteinExistence type="predicted"/>
<evidence type="ECO:0000313" key="1">
    <source>
        <dbReference type="Proteomes" id="UP000887579"/>
    </source>
</evidence>
<dbReference type="Proteomes" id="UP000887579">
    <property type="component" value="Unplaced"/>
</dbReference>
<accession>A0AC34F405</accession>
<organism evidence="1 2">
    <name type="scientific">Panagrolaimus sp. ES5</name>
    <dbReference type="NCBI Taxonomy" id="591445"/>
    <lineage>
        <taxon>Eukaryota</taxon>
        <taxon>Metazoa</taxon>
        <taxon>Ecdysozoa</taxon>
        <taxon>Nematoda</taxon>
        <taxon>Chromadorea</taxon>
        <taxon>Rhabditida</taxon>
        <taxon>Tylenchina</taxon>
        <taxon>Panagrolaimomorpha</taxon>
        <taxon>Panagrolaimoidea</taxon>
        <taxon>Panagrolaimidae</taxon>
        <taxon>Panagrolaimus</taxon>
    </lineage>
</organism>
<sequence>MHSLSALNRATNNGERIYAIIRVVVRLSQPVAVDLILRKWICSLDIFLKQHYICIEDRETLAMMAARHTSTNEDNFD</sequence>
<evidence type="ECO:0000313" key="2">
    <source>
        <dbReference type="WBParaSite" id="ES5_v2.g11720.t1"/>
    </source>
</evidence>
<name>A0AC34F405_9BILA</name>
<protein>
    <submittedName>
        <fullName evidence="2">Uncharacterized protein</fullName>
    </submittedName>
</protein>
<reference evidence="2" key="1">
    <citation type="submission" date="2022-11" db="UniProtKB">
        <authorList>
            <consortium name="WormBaseParasite"/>
        </authorList>
    </citation>
    <scope>IDENTIFICATION</scope>
</reference>
<dbReference type="WBParaSite" id="ES5_v2.g11720.t1">
    <property type="protein sequence ID" value="ES5_v2.g11720.t1"/>
    <property type="gene ID" value="ES5_v2.g11720"/>
</dbReference>